<dbReference type="Proteomes" id="UP001060414">
    <property type="component" value="Chromosome"/>
</dbReference>
<dbReference type="EMBL" id="CP092109">
    <property type="protein sequence ID" value="UWZ78513.1"/>
    <property type="molecule type" value="Genomic_DNA"/>
</dbReference>
<keyword evidence="2" id="KW-1185">Reference proteome</keyword>
<dbReference type="RefSeq" id="WP_260746866.1">
    <property type="nucleotide sequence ID" value="NZ_CP092109.1"/>
</dbReference>
<sequence>MPVQRLFLLGVLCLCLGLPEPLRAAEVLPFHTRNLQPTVQIFGLPAAEGGRITPPGKTRGRLVLETANNFTGGRGPGEGLEFDGETYRMILALRRGLASGWEAGIDLSLVGHHGGGLDRLIERWHDLLGVGKGGRHRRARNRLFYFYQKDGQREIDVRENNLGIGDWSLVLARPLFKDHLAPGRALALRSGIKFPTGNPDRLHGSGSVDMHARLTYSDAETLKNIHLTLFASGGILAMTRGEVMPAQQRSHVWFGSAGLGWKPWQRVALKAQVDGHSAFFRGSSLREIKAPSAQLVLGGSYYLSERWILDLAVSEDIVVDSAPDVAFHLALTRHF</sequence>
<organism evidence="1 2">
    <name type="scientific">Geoalkalibacter halelectricus</name>
    <dbReference type="NCBI Taxonomy" id="2847045"/>
    <lineage>
        <taxon>Bacteria</taxon>
        <taxon>Pseudomonadati</taxon>
        <taxon>Thermodesulfobacteriota</taxon>
        <taxon>Desulfuromonadia</taxon>
        <taxon>Desulfuromonadales</taxon>
        <taxon>Geoalkalibacteraceae</taxon>
        <taxon>Geoalkalibacter</taxon>
    </lineage>
</organism>
<reference evidence="1" key="1">
    <citation type="journal article" date="2022" name="Environ. Microbiol.">
        <title>Geoalkalibacter halelectricus SAP #1 sp. nov. possessing extracellular electron transfer and mineral#reducing capabilities from a haloalkaline environment.</title>
        <authorList>
            <person name="Yadav S."/>
            <person name="Singh R."/>
            <person name="Sundharam S.S."/>
            <person name="Chaudhary S."/>
            <person name="Krishnamurthi S."/>
            <person name="Patil S.A."/>
        </authorList>
    </citation>
    <scope>NUCLEOTIDE SEQUENCE</scope>
    <source>
        <strain evidence="1">SAP-1</strain>
    </source>
</reference>
<accession>A0ABY5ZHG5</accession>
<gene>
    <name evidence="1" type="ORF">L9S41_12590</name>
</gene>
<dbReference type="Pfam" id="PF11383">
    <property type="entry name" value="DUF3187"/>
    <property type="match status" value="1"/>
</dbReference>
<evidence type="ECO:0000313" key="1">
    <source>
        <dbReference type="EMBL" id="UWZ78513.1"/>
    </source>
</evidence>
<protein>
    <submittedName>
        <fullName evidence="1">DUF3187 family protein</fullName>
    </submittedName>
</protein>
<name>A0ABY5ZHG5_9BACT</name>
<evidence type="ECO:0000313" key="2">
    <source>
        <dbReference type="Proteomes" id="UP001060414"/>
    </source>
</evidence>
<dbReference type="InterPro" id="IPR021523">
    <property type="entry name" value="DUF3187"/>
</dbReference>
<proteinExistence type="predicted"/>